<dbReference type="AlphaFoldDB" id="A0A918V4U2"/>
<dbReference type="Pfam" id="PF00144">
    <property type="entry name" value="Beta-lactamase"/>
    <property type="match status" value="1"/>
</dbReference>
<dbReference type="InterPro" id="IPR012338">
    <property type="entry name" value="Beta-lactam/transpept-like"/>
</dbReference>
<reference evidence="2" key="2">
    <citation type="submission" date="2020-09" db="EMBL/GenBank/DDBJ databases">
        <authorList>
            <person name="Sun Q."/>
            <person name="Kim S."/>
        </authorList>
    </citation>
    <scope>NUCLEOTIDE SEQUENCE</scope>
    <source>
        <strain evidence="2">KCTC 12710</strain>
    </source>
</reference>
<dbReference type="PANTHER" id="PTHR43283:SF3">
    <property type="entry name" value="BETA-LACTAMASE FAMILY PROTEIN (AFU_ORTHOLOGUE AFUA_5G07500)"/>
    <property type="match status" value="1"/>
</dbReference>
<dbReference type="RefSeq" id="WP_189358619.1">
    <property type="nucleotide sequence ID" value="NZ_BMWZ01000001.1"/>
</dbReference>
<dbReference type="PANTHER" id="PTHR43283">
    <property type="entry name" value="BETA-LACTAMASE-RELATED"/>
    <property type="match status" value="1"/>
</dbReference>
<dbReference type="InterPro" id="IPR001466">
    <property type="entry name" value="Beta-lactam-related"/>
</dbReference>
<name>A0A918V4U2_9FLAO</name>
<sequence>MRILKCIYIYFVGIALISAQSEQTIYSPESLGISNKKLNELKSRLHEFVDHGQLAGIQTAIIKNGKLVFFDSYGYANIEDQIRLNDSSIFRIFSMTKPITSIALMQLYEAGMFKLEDPIHLYIPAFKTMKVFKEDSIVDAEKDIRIIDLLRHTSGITYGRSANLTLNEMYQKAQLEEARNLAAFAEKLGALPLLFEPGTNWEYSYATDVCGYLIEILSGKPLDKYLEEFILKPLEMDNTYVQLPLVKLNKQAPV</sequence>
<dbReference type="Proteomes" id="UP000636004">
    <property type="component" value="Unassembled WGS sequence"/>
</dbReference>
<gene>
    <name evidence="2" type="ORF">GCM10007028_02110</name>
</gene>
<reference evidence="2" key="1">
    <citation type="journal article" date="2014" name="Int. J. Syst. Evol. Microbiol.">
        <title>Complete genome sequence of Corynebacterium casei LMG S-19264T (=DSM 44701T), isolated from a smear-ripened cheese.</title>
        <authorList>
            <consortium name="US DOE Joint Genome Institute (JGI-PGF)"/>
            <person name="Walter F."/>
            <person name="Albersmeier A."/>
            <person name="Kalinowski J."/>
            <person name="Ruckert C."/>
        </authorList>
    </citation>
    <scope>NUCLEOTIDE SEQUENCE</scope>
    <source>
        <strain evidence="2">KCTC 12710</strain>
    </source>
</reference>
<comment type="caution">
    <text evidence="2">The sequence shown here is derived from an EMBL/GenBank/DDBJ whole genome shotgun (WGS) entry which is preliminary data.</text>
</comment>
<evidence type="ECO:0000259" key="1">
    <source>
        <dbReference type="Pfam" id="PF00144"/>
    </source>
</evidence>
<feature type="domain" description="Beta-lactamase-related" evidence="1">
    <location>
        <begin position="43"/>
        <end position="244"/>
    </location>
</feature>
<dbReference type="Gene3D" id="3.40.710.10">
    <property type="entry name" value="DD-peptidase/beta-lactamase superfamily"/>
    <property type="match status" value="1"/>
</dbReference>
<evidence type="ECO:0000313" key="2">
    <source>
        <dbReference type="EMBL" id="GGZ68762.1"/>
    </source>
</evidence>
<accession>A0A918V4U2</accession>
<dbReference type="EMBL" id="BMWZ01000001">
    <property type="protein sequence ID" value="GGZ68762.1"/>
    <property type="molecule type" value="Genomic_DNA"/>
</dbReference>
<dbReference type="InterPro" id="IPR050789">
    <property type="entry name" value="Diverse_Enzym_Activities"/>
</dbReference>
<keyword evidence="3" id="KW-1185">Reference proteome</keyword>
<evidence type="ECO:0000313" key="3">
    <source>
        <dbReference type="Proteomes" id="UP000636004"/>
    </source>
</evidence>
<proteinExistence type="predicted"/>
<organism evidence="2 3">
    <name type="scientific">Algibacter mikhailovii</name>
    <dbReference type="NCBI Taxonomy" id="425498"/>
    <lineage>
        <taxon>Bacteria</taxon>
        <taxon>Pseudomonadati</taxon>
        <taxon>Bacteroidota</taxon>
        <taxon>Flavobacteriia</taxon>
        <taxon>Flavobacteriales</taxon>
        <taxon>Flavobacteriaceae</taxon>
        <taxon>Algibacter</taxon>
    </lineage>
</organism>
<dbReference type="SUPFAM" id="SSF56601">
    <property type="entry name" value="beta-lactamase/transpeptidase-like"/>
    <property type="match status" value="1"/>
</dbReference>
<protein>
    <recommendedName>
        <fullName evidence="1">Beta-lactamase-related domain-containing protein</fullName>
    </recommendedName>
</protein>